<organism evidence="2 3">
    <name type="scientific">Rossellomorea aquimaris</name>
    <dbReference type="NCBI Taxonomy" id="189382"/>
    <lineage>
        <taxon>Bacteria</taxon>
        <taxon>Bacillati</taxon>
        <taxon>Bacillota</taxon>
        <taxon>Bacilli</taxon>
        <taxon>Bacillales</taxon>
        <taxon>Bacillaceae</taxon>
        <taxon>Rossellomorea</taxon>
    </lineage>
</organism>
<dbReference type="RefSeq" id="WP_071619476.1">
    <property type="nucleotide sequence ID" value="NZ_MINN01000106.1"/>
</dbReference>
<dbReference type="EMBL" id="MINN01000106">
    <property type="protein sequence ID" value="OIU70346.1"/>
    <property type="molecule type" value="Genomic_DNA"/>
</dbReference>
<evidence type="ECO:0000313" key="2">
    <source>
        <dbReference type="EMBL" id="OIU70346.1"/>
    </source>
</evidence>
<feature type="chain" id="PRO_5039105069" evidence="1">
    <location>
        <begin position="22"/>
        <end position="108"/>
    </location>
</feature>
<evidence type="ECO:0000313" key="3">
    <source>
        <dbReference type="Proteomes" id="UP000182062"/>
    </source>
</evidence>
<keyword evidence="1" id="KW-0732">Signal</keyword>
<reference evidence="2 3" key="1">
    <citation type="submission" date="2016-09" db="EMBL/GenBank/DDBJ databases">
        <title>Bacillus aquimaris SAMM genome sequence reveals colonization and biosurfactant production capacities.</title>
        <authorList>
            <person name="Waghmode S.R."/>
            <person name="Suryavanshi M.V."/>
        </authorList>
    </citation>
    <scope>NUCLEOTIDE SEQUENCE [LARGE SCALE GENOMIC DNA]</scope>
    <source>
        <strain evidence="2 3">SAMM</strain>
    </source>
</reference>
<gene>
    <name evidence="2" type="ORF">BHE18_11540</name>
</gene>
<evidence type="ECO:0000256" key="1">
    <source>
        <dbReference type="SAM" id="SignalP"/>
    </source>
</evidence>
<dbReference type="AlphaFoldDB" id="A0A1J6VYF6"/>
<comment type="caution">
    <text evidence="2">The sequence shown here is derived from an EMBL/GenBank/DDBJ whole genome shotgun (WGS) entry which is preliminary data.</text>
</comment>
<dbReference type="OrthoDB" id="9907858at2"/>
<dbReference type="Proteomes" id="UP000182062">
    <property type="component" value="Unassembled WGS sequence"/>
</dbReference>
<name>A0A1J6VYF6_9BACI</name>
<feature type="signal peptide" evidence="1">
    <location>
        <begin position="1"/>
        <end position="21"/>
    </location>
</feature>
<accession>A0A1J6VYF6</accession>
<protein>
    <submittedName>
        <fullName evidence="2">Uncharacterized protein</fullName>
    </submittedName>
</protein>
<sequence length="108" mass="11990">MKKFALLFLLSTIVFFVPMQDADRYVLITDDEQSITDNSYITGVDVILSSVSSLPQLPDSLLPQKPSIPFKQAILTSLTNVNFFAMVISPDSGGFLHMVMHCSNYLSI</sequence>
<keyword evidence="3" id="KW-1185">Reference proteome</keyword>
<proteinExistence type="predicted"/>